<protein>
    <recommendedName>
        <fullName evidence="7">Serine protease</fullName>
    </recommendedName>
</protein>
<feature type="transmembrane region" description="Helical" evidence="4">
    <location>
        <begin position="49"/>
        <end position="71"/>
    </location>
</feature>
<keyword evidence="2" id="KW-0378">Hydrolase</keyword>
<evidence type="ECO:0000313" key="5">
    <source>
        <dbReference type="EMBL" id="GFJ94948.1"/>
    </source>
</evidence>
<dbReference type="InterPro" id="IPR051201">
    <property type="entry name" value="Chloro_Bact_Ser_Proteases"/>
</dbReference>
<comment type="caution">
    <text evidence="5">The sequence shown here is derived from an EMBL/GenBank/DDBJ whole genome shotgun (WGS) entry which is preliminary data.</text>
</comment>
<keyword evidence="4" id="KW-1133">Transmembrane helix</keyword>
<reference evidence="5 6" key="1">
    <citation type="submission" date="2020-03" db="EMBL/GenBank/DDBJ databases">
        <title>Whole genome shotgun sequence of Phytohabitans rumicis NBRC 108638.</title>
        <authorList>
            <person name="Komaki H."/>
            <person name="Tamura T."/>
        </authorList>
    </citation>
    <scope>NUCLEOTIDE SEQUENCE [LARGE SCALE GENOMIC DNA]</scope>
    <source>
        <strain evidence="5 6">NBRC 108638</strain>
    </source>
</reference>
<dbReference type="InterPro" id="IPR001940">
    <property type="entry name" value="Peptidase_S1C"/>
</dbReference>
<dbReference type="PANTHER" id="PTHR43343:SF3">
    <property type="entry name" value="PROTEASE DO-LIKE 8, CHLOROPLASTIC"/>
    <property type="match status" value="1"/>
</dbReference>
<evidence type="ECO:0008006" key="7">
    <source>
        <dbReference type="Google" id="ProtNLM"/>
    </source>
</evidence>
<dbReference type="RefSeq" id="WP_173082300.1">
    <property type="nucleotide sequence ID" value="NZ_BAABJB010000035.1"/>
</dbReference>
<evidence type="ECO:0000256" key="1">
    <source>
        <dbReference type="ARBA" id="ARBA00022670"/>
    </source>
</evidence>
<name>A0A6V8LJB0_9ACTN</name>
<feature type="region of interest" description="Disordered" evidence="3">
    <location>
        <begin position="1"/>
        <end position="46"/>
    </location>
</feature>
<evidence type="ECO:0000256" key="4">
    <source>
        <dbReference type="SAM" id="Phobius"/>
    </source>
</evidence>
<reference evidence="5 6" key="2">
    <citation type="submission" date="2020-03" db="EMBL/GenBank/DDBJ databases">
        <authorList>
            <person name="Ichikawa N."/>
            <person name="Kimura A."/>
            <person name="Kitahashi Y."/>
            <person name="Uohara A."/>
        </authorList>
    </citation>
    <scope>NUCLEOTIDE SEQUENCE [LARGE SCALE GENOMIC DNA]</scope>
    <source>
        <strain evidence="5 6">NBRC 108638</strain>
    </source>
</reference>
<dbReference type="PANTHER" id="PTHR43343">
    <property type="entry name" value="PEPTIDASE S12"/>
    <property type="match status" value="1"/>
</dbReference>
<sequence>MTSPLGLRDLEGPQFAPPRSYPRHRADLPPGTVWDSPPPQRPRGRGPRLLVAGLVVAVVSAGTGGAAGWYASLWANAPGLQTRNVAANTAVPDALVNAAEQALAGVVSIEVVSDDEAATGSGFVMDDQGHIMTNSHVVLAGGDITVVGQDGRERTARLVGRVSRTDIAVIKVSGDLTTLRPLTLGRSADLKVGEPVLAVGSPLGLSGSVTAGIVSAVDRQVRLGNSARQSAVQTDASINPGNSGGPLVNARGQVVGVNTAIATLEGNGSIGIGFAIPIERASQTAQEIIATA</sequence>
<evidence type="ECO:0000256" key="3">
    <source>
        <dbReference type="SAM" id="MobiDB-lite"/>
    </source>
</evidence>
<accession>A0A6V8LJB0</accession>
<evidence type="ECO:0000313" key="6">
    <source>
        <dbReference type="Proteomes" id="UP000482960"/>
    </source>
</evidence>
<keyword evidence="4" id="KW-0812">Transmembrane</keyword>
<dbReference type="InterPro" id="IPR009003">
    <property type="entry name" value="Peptidase_S1_PA"/>
</dbReference>
<dbReference type="Gene3D" id="2.40.10.120">
    <property type="match status" value="1"/>
</dbReference>
<dbReference type="GO" id="GO:0004252">
    <property type="term" value="F:serine-type endopeptidase activity"/>
    <property type="evidence" value="ECO:0007669"/>
    <property type="project" value="InterPro"/>
</dbReference>
<dbReference type="Pfam" id="PF13365">
    <property type="entry name" value="Trypsin_2"/>
    <property type="match status" value="1"/>
</dbReference>
<keyword evidence="1" id="KW-0645">Protease</keyword>
<evidence type="ECO:0000256" key="2">
    <source>
        <dbReference type="ARBA" id="ARBA00022801"/>
    </source>
</evidence>
<dbReference type="GO" id="GO:0006508">
    <property type="term" value="P:proteolysis"/>
    <property type="evidence" value="ECO:0007669"/>
    <property type="project" value="UniProtKB-KW"/>
</dbReference>
<dbReference type="EMBL" id="BLPG01000001">
    <property type="protein sequence ID" value="GFJ94948.1"/>
    <property type="molecule type" value="Genomic_DNA"/>
</dbReference>
<proteinExistence type="predicted"/>
<dbReference type="SUPFAM" id="SSF50494">
    <property type="entry name" value="Trypsin-like serine proteases"/>
    <property type="match status" value="1"/>
</dbReference>
<keyword evidence="6" id="KW-1185">Reference proteome</keyword>
<organism evidence="5 6">
    <name type="scientific">Phytohabitans rumicis</name>
    <dbReference type="NCBI Taxonomy" id="1076125"/>
    <lineage>
        <taxon>Bacteria</taxon>
        <taxon>Bacillati</taxon>
        <taxon>Actinomycetota</taxon>
        <taxon>Actinomycetes</taxon>
        <taxon>Micromonosporales</taxon>
        <taxon>Micromonosporaceae</taxon>
    </lineage>
</organism>
<dbReference type="AlphaFoldDB" id="A0A6V8LJB0"/>
<dbReference type="Proteomes" id="UP000482960">
    <property type="component" value="Unassembled WGS sequence"/>
</dbReference>
<gene>
    <name evidence="5" type="ORF">Prum_085900</name>
</gene>
<keyword evidence="4" id="KW-0472">Membrane</keyword>
<dbReference type="PRINTS" id="PR00834">
    <property type="entry name" value="PROTEASES2C"/>
</dbReference>